<evidence type="ECO:0000259" key="1">
    <source>
        <dbReference type="Pfam" id="PF04993"/>
    </source>
</evidence>
<keyword evidence="3" id="KW-1185">Reference proteome</keyword>
<dbReference type="Proteomes" id="UP000198393">
    <property type="component" value="Unassembled WGS sequence"/>
</dbReference>
<name>A0A239KES3_EKHLU</name>
<proteinExistence type="predicted"/>
<reference evidence="2 3" key="1">
    <citation type="submission" date="2017-06" db="EMBL/GenBank/DDBJ databases">
        <authorList>
            <person name="Kim H.J."/>
            <person name="Triplett B.A."/>
        </authorList>
    </citation>
    <scope>NUCLEOTIDE SEQUENCE [LARGE SCALE GENOMIC DNA]</scope>
    <source>
        <strain evidence="2 3">DSM 19307</strain>
    </source>
</reference>
<evidence type="ECO:0000313" key="2">
    <source>
        <dbReference type="EMBL" id="SNT16133.1"/>
    </source>
</evidence>
<dbReference type="SUPFAM" id="SSF159894">
    <property type="entry name" value="YgaC/TfoX-N like"/>
    <property type="match status" value="1"/>
</dbReference>
<dbReference type="InterPro" id="IPR007076">
    <property type="entry name" value="TfoX_N"/>
</dbReference>
<feature type="domain" description="TfoX N-terminal" evidence="1">
    <location>
        <begin position="23"/>
        <end position="103"/>
    </location>
</feature>
<dbReference type="AlphaFoldDB" id="A0A239KES3"/>
<dbReference type="Gene3D" id="3.30.1460.30">
    <property type="entry name" value="YgaC/TfoX-N like chaperone"/>
    <property type="match status" value="1"/>
</dbReference>
<organism evidence="2 3">
    <name type="scientific">Ekhidna lutea</name>
    <dbReference type="NCBI Taxonomy" id="447679"/>
    <lineage>
        <taxon>Bacteria</taxon>
        <taxon>Pseudomonadati</taxon>
        <taxon>Bacteroidota</taxon>
        <taxon>Cytophagia</taxon>
        <taxon>Cytophagales</taxon>
        <taxon>Reichenbachiellaceae</taxon>
        <taxon>Ekhidna</taxon>
    </lineage>
</organism>
<evidence type="ECO:0000313" key="3">
    <source>
        <dbReference type="Proteomes" id="UP000198393"/>
    </source>
</evidence>
<dbReference type="OrthoDB" id="9803291at2"/>
<dbReference type="EMBL" id="FZPD01000004">
    <property type="protein sequence ID" value="SNT16133.1"/>
    <property type="molecule type" value="Genomic_DNA"/>
</dbReference>
<sequence>MGQKGDKHTNEAQLSADLLVEKLSVIDGITSKKMFGGHGIFHEGRMFAIVDSKGTCSLKTDASNEEDFRNEGAEKHGKMPYYAIPERVFNSNELTEWAKKSIAIK</sequence>
<protein>
    <submittedName>
        <fullName evidence="2">DNA transformation protein</fullName>
    </submittedName>
</protein>
<dbReference type="RefSeq" id="WP_089357279.1">
    <property type="nucleotide sequence ID" value="NZ_FZPD01000004.1"/>
</dbReference>
<accession>A0A239KES3</accession>
<gene>
    <name evidence="2" type="ORF">SAMN05421640_2582</name>
</gene>
<dbReference type="Pfam" id="PF04993">
    <property type="entry name" value="TfoX_N"/>
    <property type="match status" value="1"/>
</dbReference>